<evidence type="ECO:0000313" key="2">
    <source>
        <dbReference type="Proteomes" id="UP000233556"/>
    </source>
</evidence>
<dbReference type="OrthoDB" id="416454at2759"/>
<reference evidence="2" key="2">
    <citation type="submission" date="2017-12" db="EMBL/GenBank/DDBJ databases">
        <title>Genome sequence of the Bar-tailed Godwit (Limosa lapponica baueri).</title>
        <authorList>
            <person name="Lima N.C.B."/>
            <person name="Parody-Merino A.M."/>
            <person name="Battley P.F."/>
            <person name="Fidler A.E."/>
            <person name="Prosdocimi F."/>
        </authorList>
    </citation>
    <scope>NUCLEOTIDE SEQUENCE [LARGE SCALE GENOMIC DNA]</scope>
</reference>
<sequence>MMGPGTPVLEDCDRGDDKLNMFETCCSSWMQKSTGPNGFHPRVLKELANVITGPLSIIFPMVLGVWRGPSQLADVSISKKGKTTLGRKVIQRDLDGLESWEINNSMKFNKRTMLCIIYIDNLNYRDC</sequence>
<reference evidence="2" key="1">
    <citation type="submission" date="2017-11" db="EMBL/GenBank/DDBJ databases">
        <authorList>
            <person name="Lima N.C."/>
            <person name="Parody-Merino A.M."/>
            <person name="Battley P.F."/>
            <person name="Fidler A.E."/>
            <person name="Prosdocimi F."/>
        </authorList>
    </citation>
    <scope>NUCLEOTIDE SEQUENCE [LARGE SCALE GENOMIC DNA]</scope>
</reference>
<name>A0A2I0U6H3_LIMLA</name>
<protein>
    <recommendedName>
        <fullName evidence="3">Rna-directed dna polymerase from mobile element jockey-like</fullName>
    </recommendedName>
</protein>
<organism evidence="1 2">
    <name type="scientific">Limosa lapponica baueri</name>
    <dbReference type="NCBI Taxonomy" id="1758121"/>
    <lineage>
        <taxon>Eukaryota</taxon>
        <taxon>Metazoa</taxon>
        <taxon>Chordata</taxon>
        <taxon>Craniata</taxon>
        <taxon>Vertebrata</taxon>
        <taxon>Euteleostomi</taxon>
        <taxon>Archelosauria</taxon>
        <taxon>Archosauria</taxon>
        <taxon>Dinosauria</taxon>
        <taxon>Saurischia</taxon>
        <taxon>Theropoda</taxon>
        <taxon>Coelurosauria</taxon>
        <taxon>Aves</taxon>
        <taxon>Neognathae</taxon>
        <taxon>Neoaves</taxon>
        <taxon>Charadriiformes</taxon>
        <taxon>Scolopacidae</taxon>
        <taxon>Limosa</taxon>
    </lineage>
</organism>
<accession>A0A2I0U6H3</accession>
<proteinExistence type="predicted"/>
<dbReference type="EMBL" id="KZ506090">
    <property type="protein sequence ID" value="PKU41656.1"/>
    <property type="molecule type" value="Genomic_DNA"/>
</dbReference>
<dbReference type="Proteomes" id="UP000233556">
    <property type="component" value="Unassembled WGS sequence"/>
</dbReference>
<dbReference type="AlphaFoldDB" id="A0A2I0U6H3"/>
<keyword evidence="2" id="KW-1185">Reference proteome</keyword>
<evidence type="ECO:0000313" key="1">
    <source>
        <dbReference type="EMBL" id="PKU41656.1"/>
    </source>
</evidence>
<evidence type="ECO:0008006" key="3">
    <source>
        <dbReference type="Google" id="ProtNLM"/>
    </source>
</evidence>
<gene>
    <name evidence="1" type="ORF">llap_8031</name>
</gene>